<comment type="caution">
    <text evidence="1">The sequence shown here is derived from an EMBL/GenBank/DDBJ whole genome shotgun (WGS) entry which is preliminary data.</text>
</comment>
<proteinExistence type="predicted"/>
<organism evidence="1 2">
    <name type="scientific">Ladona fulva</name>
    <name type="common">Scarce chaser dragonfly</name>
    <name type="synonym">Libellula fulva</name>
    <dbReference type="NCBI Taxonomy" id="123851"/>
    <lineage>
        <taxon>Eukaryota</taxon>
        <taxon>Metazoa</taxon>
        <taxon>Ecdysozoa</taxon>
        <taxon>Arthropoda</taxon>
        <taxon>Hexapoda</taxon>
        <taxon>Insecta</taxon>
        <taxon>Pterygota</taxon>
        <taxon>Palaeoptera</taxon>
        <taxon>Odonata</taxon>
        <taxon>Epiprocta</taxon>
        <taxon>Anisoptera</taxon>
        <taxon>Libelluloidea</taxon>
        <taxon>Libellulidae</taxon>
        <taxon>Ladona</taxon>
    </lineage>
</organism>
<evidence type="ECO:0008006" key="3">
    <source>
        <dbReference type="Google" id="ProtNLM"/>
    </source>
</evidence>
<accession>A0A8K0KN70</accession>
<dbReference type="Gene3D" id="3.30.710.10">
    <property type="entry name" value="Potassium Channel Kv1.1, Chain A"/>
    <property type="match status" value="1"/>
</dbReference>
<reference evidence="1" key="1">
    <citation type="submission" date="2013-04" db="EMBL/GenBank/DDBJ databases">
        <authorList>
            <person name="Qu J."/>
            <person name="Murali S.C."/>
            <person name="Bandaranaike D."/>
            <person name="Bellair M."/>
            <person name="Blankenburg K."/>
            <person name="Chao H."/>
            <person name="Dinh H."/>
            <person name="Doddapaneni H."/>
            <person name="Downs B."/>
            <person name="Dugan-Rocha S."/>
            <person name="Elkadiri S."/>
            <person name="Gnanaolivu R.D."/>
            <person name="Hernandez B."/>
            <person name="Javaid M."/>
            <person name="Jayaseelan J.C."/>
            <person name="Lee S."/>
            <person name="Li M."/>
            <person name="Ming W."/>
            <person name="Munidasa M."/>
            <person name="Muniz J."/>
            <person name="Nguyen L."/>
            <person name="Ongeri F."/>
            <person name="Osuji N."/>
            <person name="Pu L.-L."/>
            <person name="Puazo M."/>
            <person name="Qu C."/>
            <person name="Quiroz J."/>
            <person name="Raj R."/>
            <person name="Weissenberger G."/>
            <person name="Xin Y."/>
            <person name="Zou X."/>
            <person name="Han Y."/>
            <person name="Richards S."/>
            <person name="Worley K."/>
            <person name="Muzny D."/>
            <person name="Gibbs R."/>
        </authorList>
    </citation>
    <scope>NUCLEOTIDE SEQUENCE</scope>
    <source>
        <strain evidence="1">Sampled in the wild</strain>
    </source>
</reference>
<name>A0A8K0KN70_LADFU</name>
<gene>
    <name evidence="1" type="ORF">J437_LFUL016598</name>
</gene>
<evidence type="ECO:0000313" key="2">
    <source>
        <dbReference type="Proteomes" id="UP000792457"/>
    </source>
</evidence>
<evidence type="ECO:0000313" key="1">
    <source>
        <dbReference type="EMBL" id="KAG8236715.1"/>
    </source>
</evidence>
<dbReference type="AlphaFoldDB" id="A0A8K0KN70"/>
<dbReference type="EMBL" id="KZ309067">
    <property type="protein sequence ID" value="KAG8236715.1"/>
    <property type="molecule type" value="Genomic_DNA"/>
</dbReference>
<dbReference type="OrthoDB" id="25620at2759"/>
<dbReference type="Proteomes" id="UP000792457">
    <property type="component" value="Unassembled WGS sequence"/>
</dbReference>
<reference evidence="1" key="2">
    <citation type="submission" date="2017-10" db="EMBL/GenBank/DDBJ databases">
        <title>Ladona fulva Genome sequencing and assembly.</title>
        <authorList>
            <person name="Murali S."/>
            <person name="Richards S."/>
            <person name="Bandaranaike D."/>
            <person name="Bellair M."/>
            <person name="Blankenburg K."/>
            <person name="Chao H."/>
            <person name="Dinh H."/>
            <person name="Doddapaneni H."/>
            <person name="Dugan-Rocha S."/>
            <person name="Elkadiri S."/>
            <person name="Gnanaolivu R."/>
            <person name="Hernandez B."/>
            <person name="Skinner E."/>
            <person name="Javaid M."/>
            <person name="Lee S."/>
            <person name="Li M."/>
            <person name="Ming W."/>
            <person name="Munidasa M."/>
            <person name="Muniz J."/>
            <person name="Nguyen L."/>
            <person name="Hughes D."/>
            <person name="Osuji N."/>
            <person name="Pu L.-L."/>
            <person name="Puazo M."/>
            <person name="Qu C."/>
            <person name="Quiroz J."/>
            <person name="Raj R."/>
            <person name="Weissenberger G."/>
            <person name="Xin Y."/>
            <person name="Zou X."/>
            <person name="Han Y."/>
            <person name="Worley K."/>
            <person name="Muzny D."/>
            <person name="Gibbs R."/>
        </authorList>
    </citation>
    <scope>NUCLEOTIDE SEQUENCE</scope>
    <source>
        <strain evidence="1">Sampled in the wild</strain>
    </source>
</reference>
<sequence length="69" mass="7604">MLQDKAVFEMLSLAQDLGVEELRLACEDHVTSTLSPLNACTFLAAAMETQERASGKDYLGPLIPFIFLE</sequence>
<dbReference type="InterPro" id="IPR011333">
    <property type="entry name" value="SKP1/BTB/POZ_sf"/>
</dbReference>
<protein>
    <recommendedName>
        <fullName evidence="3">Speckle-type POZ protein</fullName>
    </recommendedName>
</protein>
<keyword evidence="2" id="KW-1185">Reference proteome</keyword>